<dbReference type="AlphaFoldDB" id="A0A7G5GXE5"/>
<feature type="domain" description="RNA polymerase sigma factor 70 region 4 type 2" evidence="7">
    <location>
        <begin position="122"/>
        <end position="172"/>
    </location>
</feature>
<dbReference type="Pfam" id="PF04542">
    <property type="entry name" value="Sigma70_r2"/>
    <property type="match status" value="1"/>
</dbReference>
<keyword evidence="3" id="KW-0731">Sigma factor</keyword>
<evidence type="ECO:0000256" key="4">
    <source>
        <dbReference type="ARBA" id="ARBA00023125"/>
    </source>
</evidence>
<evidence type="ECO:0000313" key="9">
    <source>
        <dbReference type="Proteomes" id="UP000515369"/>
    </source>
</evidence>
<dbReference type="NCBIfam" id="TIGR02937">
    <property type="entry name" value="sigma70-ECF"/>
    <property type="match status" value="1"/>
</dbReference>
<proteinExistence type="inferred from homology"/>
<dbReference type="EMBL" id="CP059732">
    <property type="protein sequence ID" value="QMW03537.1"/>
    <property type="molecule type" value="Genomic_DNA"/>
</dbReference>
<evidence type="ECO:0000256" key="1">
    <source>
        <dbReference type="ARBA" id="ARBA00010641"/>
    </source>
</evidence>
<dbReference type="GO" id="GO:0006352">
    <property type="term" value="P:DNA-templated transcription initiation"/>
    <property type="evidence" value="ECO:0007669"/>
    <property type="project" value="InterPro"/>
</dbReference>
<evidence type="ECO:0000259" key="6">
    <source>
        <dbReference type="Pfam" id="PF04542"/>
    </source>
</evidence>
<dbReference type="InterPro" id="IPR013325">
    <property type="entry name" value="RNA_pol_sigma_r2"/>
</dbReference>
<keyword evidence="5" id="KW-0804">Transcription</keyword>
<accession>A0A7G5GXE5</accession>
<dbReference type="CDD" id="cd06171">
    <property type="entry name" value="Sigma70_r4"/>
    <property type="match status" value="1"/>
</dbReference>
<dbReference type="InterPro" id="IPR013249">
    <property type="entry name" value="RNA_pol_sigma70_r4_t2"/>
</dbReference>
<dbReference type="SUPFAM" id="SSF88659">
    <property type="entry name" value="Sigma3 and sigma4 domains of RNA polymerase sigma factors"/>
    <property type="match status" value="1"/>
</dbReference>
<dbReference type="RefSeq" id="WP_182460794.1">
    <property type="nucleotide sequence ID" value="NZ_CP059732.1"/>
</dbReference>
<dbReference type="PANTHER" id="PTHR43133">
    <property type="entry name" value="RNA POLYMERASE ECF-TYPE SIGMA FACTO"/>
    <property type="match status" value="1"/>
</dbReference>
<evidence type="ECO:0000313" key="8">
    <source>
        <dbReference type="EMBL" id="QMW03537.1"/>
    </source>
</evidence>
<evidence type="ECO:0000259" key="7">
    <source>
        <dbReference type="Pfam" id="PF08281"/>
    </source>
</evidence>
<dbReference type="InterPro" id="IPR007627">
    <property type="entry name" value="RNA_pol_sigma70_r2"/>
</dbReference>
<feature type="domain" description="RNA polymerase sigma-70 region 2" evidence="6">
    <location>
        <begin position="27"/>
        <end position="94"/>
    </location>
</feature>
<sequence>MENVYLTEKNFTTFCQSSKEKDAFEAIYNRYVGKVYLKCLSMTQDPEASKDFTQDIFVKVFFKLQTFQNRSSLATWLFSVAHNHCLDQLRQRKRMSVELLSDVTLNIAAEPDSSTTTQWQLMERKMNDLSIQETNLLRLKYEDGLSIKAISEQLHMSESAIKMRLLRTRDKLHTLCSTTLYDN</sequence>
<dbReference type="Proteomes" id="UP000515369">
    <property type="component" value="Chromosome"/>
</dbReference>
<dbReference type="InterPro" id="IPR013324">
    <property type="entry name" value="RNA_pol_sigma_r3/r4-like"/>
</dbReference>
<evidence type="ECO:0000256" key="5">
    <source>
        <dbReference type="ARBA" id="ARBA00023163"/>
    </source>
</evidence>
<reference evidence="8 9" key="1">
    <citation type="submission" date="2020-07" db="EMBL/GenBank/DDBJ databases">
        <title>Spirosoma foliorum sp. nov., isolated from the leaves on the Nejang mountain Korea, Republic of.</title>
        <authorList>
            <person name="Ho H."/>
            <person name="Lee Y.-J."/>
            <person name="Nurcahyanto D.-A."/>
            <person name="Kim S.-G."/>
        </authorList>
    </citation>
    <scope>NUCLEOTIDE SEQUENCE [LARGE SCALE GENOMIC DNA]</scope>
    <source>
        <strain evidence="8 9">PL0136</strain>
    </source>
</reference>
<dbReference type="Gene3D" id="1.10.10.10">
    <property type="entry name" value="Winged helix-like DNA-binding domain superfamily/Winged helix DNA-binding domain"/>
    <property type="match status" value="1"/>
</dbReference>
<dbReference type="Pfam" id="PF08281">
    <property type="entry name" value="Sigma70_r4_2"/>
    <property type="match status" value="1"/>
</dbReference>
<dbReference type="PANTHER" id="PTHR43133:SF8">
    <property type="entry name" value="RNA POLYMERASE SIGMA FACTOR HI_1459-RELATED"/>
    <property type="match status" value="1"/>
</dbReference>
<dbReference type="KEGG" id="sfol:H3H32_00780"/>
<dbReference type="InterPro" id="IPR014284">
    <property type="entry name" value="RNA_pol_sigma-70_dom"/>
</dbReference>
<dbReference type="GO" id="GO:0016987">
    <property type="term" value="F:sigma factor activity"/>
    <property type="evidence" value="ECO:0007669"/>
    <property type="project" value="UniProtKB-KW"/>
</dbReference>
<protein>
    <submittedName>
        <fullName evidence="8">RNA polymerase sigma factor</fullName>
    </submittedName>
</protein>
<keyword evidence="2" id="KW-0805">Transcription regulation</keyword>
<evidence type="ECO:0000256" key="3">
    <source>
        <dbReference type="ARBA" id="ARBA00023082"/>
    </source>
</evidence>
<dbReference type="InterPro" id="IPR036388">
    <property type="entry name" value="WH-like_DNA-bd_sf"/>
</dbReference>
<organism evidence="8 9">
    <name type="scientific">Spirosoma foliorum</name>
    <dbReference type="NCBI Taxonomy" id="2710596"/>
    <lineage>
        <taxon>Bacteria</taxon>
        <taxon>Pseudomonadati</taxon>
        <taxon>Bacteroidota</taxon>
        <taxon>Cytophagia</taxon>
        <taxon>Cytophagales</taxon>
        <taxon>Cytophagaceae</taxon>
        <taxon>Spirosoma</taxon>
    </lineage>
</organism>
<dbReference type="GO" id="GO:0003677">
    <property type="term" value="F:DNA binding"/>
    <property type="evidence" value="ECO:0007669"/>
    <property type="project" value="UniProtKB-KW"/>
</dbReference>
<keyword evidence="4" id="KW-0238">DNA-binding</keyword>
<gene>
    <name evidence="8" type="ORF">H3H32_00780</name>
</gene>
<dbReference type="Gene3D" id="1.10.1740.10">
    <property type="match status" value="1"/>
</dbReference>
<comment type="similarity">
    <text evidence="1">Belongs to the sigma-70 factor family. ECF subfamily.</text>
</comment>
<dbReference type="SUPFAM" id="SSF88946">
    <property type="entry name" value="Sigma2 domain of RNA polymerase sigma factors"/>
    <property type="match status" value="1"/>
</dbReference>
<dbReference type="InterPro" id="IPR039425">
    <property type="entry name" value="RNA_pol_sigma-70-like"/>
</dbReference>
<name>A0A7G5GXE5_9BACT</name>
<evidence type="ECO:0000256" key="2">
    <source>
        <dbReference type="ARBA" id="ARBA00023015"/>
    </source>
</evidence>
<keyword evidence="9" id="KW-1185">Reference proteome</keyword>